<keyword evidence="10" id="KW-0594">Phospholipid biosynthesis</keyword>
<evidence type="ECO:0000256" key="1">
    <source>
        <dbReference type="ARBA" id="ARBA00001946"/>
    </source>
</evidence>
<dbReference type="InterPro" id="IPR050187">
    <property type="entry name" value="Lipid_Phosphate_FormReg"/>
</dbReference>
<dbReference type="Pfam" id="PF19279">
    <property type="entry name" value="YegS_C"/>
    <property type="match status" value="1"/>
</dbReference>
<dbReference type="Pfam" id="PF00781">
    <property type="entry name" value="DAGK_cat"/>
    <property type="match status" value="1"/>
</dbReference>
<evidence type="ECO:0000259" key="12">
    <source>
        <dbReference type="PROSITE" id="PS50146"/>
    </source>
</evidence>
<dbReference type="InterPro" id="IPR016064">
    <property type="entry name" value="NAD/diacylglycerol_kinase_sf"/>
</dbReference>
<dbReference type="GO" id="GO:0016301">
    <property type="term" value="F:kinase activity"/>
    <property type="evidence" value="ECO:0007669"/>
    <property type="project" value="UniProtKB-KW"/>
</dbReference>
<dbReference type="NCBIfam" id="TIGR00147">
    <property type="entry name" value="YegS/Rv2252/BmrU family lipid kinase"/>
    <property type="match status" value="1"/>
</dbReference>
<evidence type="ECO:0000256" key="6">
    <source>
        <dbReference type="ARBA" id="ARBA00022777"/>
    </source>
</evidence>
<dbReference type="GO" id="GO:0008654">
    <property type="term" value="P:phospholipid biosynthetic process"/>
    <property type="evidence" value="ECO:0007669"/>
    <property type="project" value="UniProtKB-KW"/>
</dbReference>
<dbReference type="SMART" id="SM00046">
    <property type="entry name" value="DAGKc"/>
    <property type="match status" value="1"/>
</dbReference>
<proteinExistence type="predicted"/>
<dbReference type="Gene3D" id="3.40.50.10330">
    <property type="entry name" value="Probable inorganic polyphosphate/atp-NAD kinase, domain 1"/>
    <property type="match status" value="1"/>
</dbReference>
<evidence type="ECO:0000256" key="2">
    <source>
        <dbReference type="ARBA" id="ARBA00022516"/>
    </source>
</evidence>
<evidence type="ECO:0000256" key="5">
    <source>
        <dbReference type="ARBA" id="ARBA00022741"/>
    </source>
</evidence>
<dbReference type="AlphaFoldDB" id="A0A2M7G925"/>
<evidence type="ECO:0000256" key="9">
    <source>
        <dbReference type="ARBA" id="ARBA00023098"/>
    </source>
</evidence>
<keyword evidence="11" id="KW-1208">Phospholipid metabolism</keyword>
<dbReference type="InterPro" id="IPR017438">
    <property type="entry name" value="ATP-NAD_kinase_N"/>
</dbReference>
<dbReference type="PROSITE" id="PS50146">
    <property type="entry name" value="DAGK"/>
    <property type="match status" value="1"/>
</dbReference>
<dbReference type="Proteomes" id="UP000231019">
    <property type="component" value="Unassembled WGS sequence"/>
</dbReference>
<organism evidence="13 14">
    <name type="scientific">bacterium (Candidatus Blackallbacteria) CG17_big_fil_post_rev_8_21_14_2_50_48_46</name>
    <dbReference type="NCBI Taxonomy" id="2014261"/>
    <lineage>
        <taxon>Bacteria</taxon>
        <taxon>Candidatus Blackallbacteria</taxon>
    </lineage>
</organism>
<sequence length="304" mass="34530">MKAMLIYNPVAGQIWQQFQPETAKTYLEARGWQVDIEPTQKIGGGADLARKAARQQYDIVIAAGGDGTINEVAQGLVNTPVKLGFLPVGTTNVLAREFNVPQNYEEALEYLPQAQSQLIDLGKINQRYFLLMAGVGYDAEILMRVNKQLKTVAGKLAVFTSGVENLFYHKPFTLKLRFEDAQGKRHRLKRTVMQIFVSNASTYATDYKIAEQAVMDDGLLELHIFKSKRFRDTFYSLISLLLRRHKEWVDFEHYSIRKLRILARKPVPIQVDGDLVGYTPVSIEIVPKALHILAPRREDPPQIE</sequence>
<accession>A0A2M7G925</accession>
<keyword evidence="2" id="KW-0444">Lipid biosynthesis</keyword>
<dbReference type="InterPro" id="IPR001206">
    <property type="entry name" value="Diacylglycerol_kinase_cat_dom"/>
</dbReference>
<keyword evidence="4" id="KW-0479">Metal-binding</keyword>
<dbReference type="GO" id="GO:0005886">
    <property type="term" value="C:plasma membrane"/>
    <property type="evidence" value="ECO:0007669"/>
    <property type="project" value="TreeGrafter"/>
</dbReference>
<keyword evidence="8" id="KW-0460">Magnesium</keyword>
<reference evidence="13 14" key="1">
    <citation type="submission" date="2017-09" db="EMBL/GenBank/DDBJ databases">
        <title>Depth-based differentiation of microbial function through sediment-hosted aquifers and enrichment of novel symbionts in the deep terrestrial subsurface.</title>
        <authorList>
            <person name="Probst A.J."/>
            <person name="Ladd B."/>
            <person name="Jarett J.K."/>
            <person name="Geller-Mcgrath D.E."/>
            <person name="Sieber C.M."/>
            <person name="Emerson J.B."/>
            <person name="Anantharaman K."/>
            <person name="Thomas B.C."/>
            <person name="Malmstrom R."/>
            <person name="Stieglmeier M."/>
            <person name="Klingl A."/>
            <person name="Woyke T."/>
            <person name="Ryan C.M."/>
            <person name="Banfield J.F."/>
        </authorList>
    </citation>
    <scope>NUCLEOTIDE SEQUENCE [LARGE SCALE GENOMIC DNA]</scope>
    <source>
        <strain evidence="13">CG17_big_fil_post_rev_8_21_14_2_50_48_46</strain>
    </source>
</reference>
<dbReference type="EMBL" id="PFFQ01000012">
    <property type="protein sequence ID" value="PIW18593.1"/>
    <property type="molecule type" value="Genomic_DNA"/>
</dbReference>
<evidence type="ECO:0000256" key="7">
    <source>
        <dbReference type="ARBA" id="ARBA00022840"/>
    </source>
</evidence>
<evidence type="ECO:0000313" key="14">
    <source>
        <dbReference type="Proteomes" id="UP000231019"/>
    </source>
</evidence>
<dbReference type="InterPro" id="IPR005218">
    <property type="entry name" value="Diacylglycerol/lipid_kinase"/>
</dbReference>
<keyword evidence="9" id="KW-0443">Lipid metabolism</keyword>
<evidence type="ECO:0000256" key="8">
    <source>
        <dbReference type="ARBA" id="ARBA00022842"/>
    </source>
</evidence>
<evidence type="ECO:0000256" key="4">
    <source>
        <dbReference type="ARBA" id="ARBA00022723"/>
    </source>
</evidence>
<keyword evidence="5" id="KW-0547">Nucleotide-binding</keyword>
<dbReference type="PANTHER" id="PTHR12358:SF106">
    <property type="entry name" value="LIPID KINASE YEGS"/>
    <property type="match status" value="1"/>
</dbReference>
<evidence type="ECO:0000256" key="11">
    <source>
        <dbReference type="ARBA" id="ARBA00023264"/>
    </source>
</evidence>
<keyword evidence="6" id="KW-0418">Kinase</keyword>
<dbReference type="Gene3D" id="2.60.200.40">
    <property type="match status" value="1"/>
</dbReference>
<keyword evidence="7" id="KW-0067">ATP-binding</keyword>
<gene>
    <name evidence="13" type="ORF">COW36_04695</name>
</gene>
<evidence type="ECO:0000256" key="10">
    <source>
        <dbReference type="ARBA" id="ARBA00023209"/>
    </source>
</evidence>
<dbReference type="SUPFAM" id="SSF111331">
    <property type="entry name" value="NAD kinase/diacylglycerol kinase-like"/>
    <property type="match status" value="1"/>
</dbReference>
<evidence type="ECO:0000313" key="13">
    <source>
        <dbReference type="EMBL" id="PIW18593.1"/>
    </source>
</evidence>
<evidence type="ECO:0000256" key="3">
    <source>
        <dbReference type="ARBA" id="ARBA00022679"/>
    </source>
</evidence>
<comment type="cofactor">
    <cofactor evidence="1">
        <name>Mg(2+)</name>
        <dbReference type="ChEBI" id="CHEBI:18420"/>
    </cofactor>
</comment>
<feature type="domain" description="DAGKc" evidence="12">
    <location>
        <begin position="1"/>
        <end position="128"/>
    </location>
</feature>
<dbReference type="GO" id="GO:0005524">
    <property type="term" value="F:ATP binding"/>
    <property type="evidence" value="ECO:0007669"/>
    <property type="project" value="UniProtKB-KW"/>
</dbReference>
<dbReference type="InterPro" id="IPR045540">
    <property type="entry name" value="YegS/DAGK_C"/>
</dbReference>
<name>A0A2M7G925_9BACT</name>
<dbReference type="GO" id="GO:0046872">
    <property type="term" value="F:metal ion binding"/>
    <property type="evidence" value="ECO:0007669"/>
    <property type="project" value="UniProtKB-KW"/>
</dbReference>
<protein>
    <recommendedName>
        <fullName evidence="12">DAGKc domain-containing protein</fullName>
    </recommendedName>
</protein>
<comment type="caution">
    <text evidence="13">The sequence shown here is derived from an EMBL/GenBank/DDBJ whole genome shotgun (WGS) entry which is preliminary data.</text>
</comment>
<dbReference type="PANTHER" id="PTHR12358">
    <property type="entry name" value="SPHINGOSINE KINASE"/>
    <property type="match status" value="1"/>
</dbReference>
<keyword evidence="3" id="KW-0808">Transferase</keyword>